<name>C1HBB2_PARBA</name>
<accession>C1HBB2</accession>
<feature type="compositionally biased region" description="Basic and acidic residues" evidence="1">
    <location>
        <begin position="197"/>
        <end position="208"/>
    </location>
</feature>
<organism evidence="2 3">
    <name type="scientific">Paracoccidioides lutzii (strain ATCC MYA-826 / Pb01)</name>
    <name type="common">Paracoccidioides brasiliensis</name>
    <dbReference type="NCBI Taxonomy" id="502779"/>
    <lineage>
        <taxon>Eukaryota</taxon>
        <taxon>Fungi</taxon>
        <taxon>Dikarya</taxon>
        <taxon>Ascomycota</taxon>
        <taxon>Pezizomycotina</taxon>
        <taxon>Eurotiomycetes</taxon>
        <taxon>Eurotiomycetidae</taxon>
        <taxon>Onygenales</taxon>
        <taxon>Ajellomycetaceae</taxon>
        <taxon>Paracoccidioides</taxon>
    </lineage>
</organism>
<protein>
    <submittedName>
        <fullName evidence="2">Uncharacterized protein</fullName>
    </submittedName>
</protein>
<evidence type="ECO:0000313" key="3">
    <source>
        <dbReference type="Proteomes" id="UP000002059"/>
    </source>
</evidence>
<dbReference type="GeneID" id="9093277"/>
<dbReference type="Proteomes" id="UP000002059">
    <property type="component" value="Partially assembled WGS sequence"/>
</dbReference>
<gene>
    <name evidence="2" type="ORF">PAAG_08053</name>
</gene>
<dbReference type="HOGENOM" id="CLU_927811_0_0_1"/>
<dbReference type="AlphaFoldDB" id="C1HBB2"/>
<evidence type="ECO:0000256" key="1">
    <source>
        <dbReference type="SAM" id="MobiDB-lite"/>
    </source>
</evidence>
<dbReference type="RefSeq" id="XP_002789986.2">
    <property type="nucleotide sequence ID" value="XM_002789940.2"/>
</dbReference>
<dbReference type="EMBL" id="KN294020">
    <property type="protein sequence ID" value="EEH37635.2"/>
    <property type="molecule type" value="Genomic_DNA"/>
</dbReference>
<dbReference type="VEuPathDB" id="FungiDB:PAAG_08053"/>
<proteinExistence type="predicted"/>
<feature type="region of interest" description="Disordered" evidence="1">
    <location>
        <begin position="197"/>
        <end position="222"/>
    </location>
</feature>
<dbReference type="KEGG" id="pbl:PAAG_08053"/>
<reference evidence="2 3" key="1">
    <citation type="journal article" date="2011" name="PLoS Genet.">
        <title>Comparative genomic analysis of human fungal pathogens causing paracoccidioidomycosis.</title>
        <authorList>
            <person name="Desjardins C.A."/>
            <person name="Champion M.D."/>
            <person name="Holder J.W."/>
            <person name="Muszewska A."/>
            <person name="Goldberg J."/>
            <person name="Bailao A.M."/>
            <person name="Brigido M.M."/>
            <person name="Ferreira M.E."/>
            <person name="Garcia A.M."/>
            <person name="Grynberg M."/>
            <person name="Gujja S."/>
            <person name="Heiman D.I."/>
            <person name="Henn M.R."/>
            <person name="Kodira C.D."/>
            <person name="Leon-Narvaez H."/>
            <person name="Longo L.V."/>
            <person name="Ma L.J."/>
            <person name="Malavazi I."/>
            <person name="Matsuo A.L."/>
            <person name="Morais F.V."/>
            <person name="Pereira M."/>
            <person name="Rodriguez-Brito S."/>
            <person name="Sakthikumar S."/>
            <person name="Salem-Izacc S.M."/>
            <person name="Sykes S.M."/>
            <person name="Teixeira M.M."/>
            <person name="Vallejo M.C."/>
            <person name="Walter M.E."/>
            <person name="Yandava C."/>
            <person name="Young S."/>
            <person name="Zeng Q."/>
            <person name="Zucker J."/>
            <person name="Felipe M.S."/>
            <person name="Goldman G.H."/>
            <person name="Haas B.J."/>
            <person name="McEwen J.G."/>
            <person name="Nino-Vega G."/>
            <person name="Puccia R."/>
            <person name="San-Blas G."/>
            <person name="Soares C.M."/>
            <person name="Birren B.W."/>
            <person name="Cuomo C.A."/>
        </authorList>
    </citation>
    <scope>NUCLEOTIDE SEQUENCE [LARGE SCALE GENOMIC DNA]</scope>
    <source>
        <strain evidence="3">ATCC MYA-826 / Pb01</strain>
    </source>
</reference>
<keyword evidence="3" id="KW-1185">Reference proteome</keyword>
<feature type="region of interest" description="Disordered" evidence="1">
    <location>
        <begin position="1"/>
        <end position="31"/>
    </location>
</feature>
<sequence>MSAHPRRPPITTVLSLRRPPYPSTSPNPGQLKIRSQILRSKDPRSNSPICTFSVAARRVGCQHLFPTLSKFKSTPAVPLTMDVTGVVQVAFESPAANSGTDAVRLPCDAGSQQPASAAAKFSLLRLKLPLPYTPCTCGVWGSGVLGFWRTGRGRSGKRAAVDESQDEETRRALWKTMNAGSARIRTTMSFWDEHDPMASKFKEREKSRKGPRQKPKTRKSAQAGFSWSVITVTATETPPPFSPWKSSTDTSLADVVLLDCVSPGCLANTCGPSMTDSLLRGVPGRPVPRWSWSYKKRRRK</sequence>
<feature type="compositionally biased region" description="Basic residues" evidence="1">
    <location>
        <begin position="209"/>
        <end position="219"/>
    </location>
</feature>
<evidence type="ECO:0000313" key="2">
    <source>
        <dbReference type="EMBL" id="EEH37635.2"/>
    </source>
</evidence>